<dbReference type="GO" id="GO:0006400">
    <property type="term" value="P:tRNA modification"/>
    <property type="evidence" value="ECO:0007669"/>
    <property type="project" value="TreeGrafter"/>
</dbReference>
<evidence type="ECO:0000259" key="5">
    <source>
        <dbReference type="Pfam" id="PF01509"/>
    </source>
</evidence>
<protein>
    <recommendedName>
        <fullName evidence="2">tRNA pseudouridine(55) synthase</fullName>
        <ecNumber evidence="2">5.4.99.25</ecNumber>
    </recommendedName>
</protein>
<dbReference type="GO" id="GO:0003723">
    <property type="term" value="F:RNA binding"/>
    <property type="evidence" value="ECO:0007669"/>
    <property type="project" value="InterPro"/>
</dbReference>
<dbReference type="GO" id="GO:0160148">
    <property type="term" value="F:tRNA pseudouridine(55) synthase activity"/>
    <property type="evidence" value="ECO:0007669"/>
    <property type="project" value="UniProtKB-EC"/>
</dbReference>
<dbReference type="AlphaFoldDB" id="A0A8S1JFN8"/>
<dbReference type="EMBL" id="CAJHUC010001953">
    <property type="protein sequence ID" value="CAD7702799.1"/>
    <property type="molecule type" value="Genomic_DNA"/>
</dbReference>
<comment type="caution">
    <text evidence="7">The sequence shown here is derived from an EMBL/GenBank/DDBJ whole genome shotgun (WGS) entry which is preliminary data.</text>
</comment>
<name>A0A8S1JFN8_9CHLO</name>
<keyword evidence="8" id="KW-1185">Reference proteome</keyword>
<sequence length="180" mass="20137">MVDSFTSMTKVYEGTMRLGEETDSYDSDGIIVETRPWRHITVDQVRLSCRDFLGPIQQTPPMHSAIKVKGKRLYELARKGEKVERPARSVFVSEFEISPRSDGGGQDLNFSIVCSKGTYVRSLVHDLGQTLGCGAHMTALRRTGIGEFSVDDAWSVEKLAECMSNSRAEKSGDGRRRRET</sequence>
<dbReference type="Proteomes" id="UP000708148">
    <property type="component" value="Unassembled WGS sequence"/>
</dbReference>
<evidence type="ECO:0000256" key="2">
    <source>
        <dbReference type="ARBA" id="ARBA00012787"/>
    </source>
</evidence>
<feature type="domain" description="Pseudouridine synthase II N-terminal" evidence="5">
    <location>
        <begin position="2"/>
        <end position="120"/>
    </location>
</feature>
<keyword evidence="3" id="KW-0819">tRNA processing</keyword>
<dbReference type="InterPro" id="IPR002501">
    <property type="entry name" value="PsdUridine_synth_N"/>
</dbReference>
<evidence type="ECO:0000259" key="6">
    <source>
        <dbReference type="Pfam" id="PF16198"/>
    </source>
</evidence>
<dbReference type="NCBIfam" id="TIGR00431">
    <property type="entry name" value="TruB"/>
    <property type="match status" value="1"/>
</dbReference>
<dbReference type="InterPro" id="IPR020103">
    <property type="entry name" value="PsdUridine_synth_cat_dom_sf"/>
</dbReference>
<dbReference type="OrthoDB" id="9995526at2759"/>
<dbReference type="Gene3D" id="3.30.2350.10">
    <property type="entry name" value="Pseudouridine synthase"/>
    <property type="match status" value="1"/>
</dbReference>
<evidence type="ECO:0000256" key="3">
    <source>
        <dbReference type="ARBA" id="ARBA00022694"/>
    </source>
</evidence>
<reference evidence="7" key="1">
    <citation type="submission" date="2020-12" db="EMBL/GenBank/DDBJ databases">
        <authorList>
            <person name="Iha C."/>
        </authorList>
    </citation>
    <scope>NUCLEOTIDE SEQUENCE</scope>
</reference>
<dbReference type="GO" id="GO:1990481">
    <property type="term" value="P:mRNA pseudouridine synthesis"/>
    <property type="evidence" value="ECO:0007669"/>
    <property type="project" value="TreeGrafter"/>
</dbReference>
<evidence type="ECO:0000313" key="8">
    <source>
        <dbReference type="Proteomes" id="UP000708148"/>
    </source>
</evidence>
<gene>
    <name evidence="7" type="ORF">OSTQU699_LOCUS8156</name>
</gene>
<feature type="domain" description="tRNA pseudouridylate synthase B C-terminal" evidence="6">
    <location>
        <begin position="121"/>
        <end position="164"/>
    </location>
</feature>
<dbReference type="InterPro" id="IPR032819">
    <property type="entry name" value="TruB_C"/>
</dbReference>
<evidence type="ECO:0000256" key="4">
    <source>
        <dbReference type="ARBA" id="ARBA00023235"/>
    </source>
</evidence>
<dbReference type="PANTHER" id="PTHR13767">
    <property type="entry name" value="TRNA-PSEUDOURIDINE SYNTHASE"/>
    <property type="match status" value="1"/>
</dbReference>
<evidence type="ECO:0000313" key="7">
    <source>
        <dbReference type="EMBL" id="CAD7702799.1"/>
    </source>
</evidence>
<proteinExistence type="inferred from homology"/>
<dbReference type="GO" id="GO:0005634">
    <property type="term" value="C:nucleus"/>
    <property type="evidence" value="ECO:0007669"/>
    <property type="project" value="TreeGrafter"/>
</dbReference>
<comment type="similarity">
    <text evidence="1">Belongs to the pseudouridine synthase TruB family.</text>
</comment>
<dbReference type="Pfam" id="PF01509">
    <property type="entry name" value="TruB_N"/>
    <property type="match status" value="1"/>
</dbReference>
<dbReference type="EC" id="5.4.99.25" evidence="2"/>
<dbReference type="PANTHER" id="PTHR13767:SF2">
    <property type="entry name" value="PSEUDOURIDYLATE SYNTHASE TRUB1"/>
    <property type="match status" value="1"/>
</dbReference>
<organism evidence="7 8">
    <name type="scientific">Ostreobium quekettii</name>
    <dbReference type="NCBI Taxonomy" id="121088"/>
    <lineage>
        <taxon>Eukaryota</taxon>
        <taxon>Viridiplantae</taxon>
        <taxon>Chlorophyta</taxon>
        <taxon>core chlorophytes</taxon>
        <taxon>Ulvophyceae</taxon>
        <taxon>TCBD clade</taxon>
        <taxon>Bryopsidales</taxon>
        <taxon>Ostreobineae</taxon>
        <taxon>Ostreobiaceae</taxon>
        <taxon>Ostreobium</taxon>
    </lineage>
</organism>
<keyword evidence="4" id="KW-0413">Isomerase</keyword>
<dbReference type="Pfam" id="PF16198">
    <property type="entry name" value="TruB_C_2"/>
    <property type="match status" value="1"/>
</dbReference>
<accession>A0A8S1JFN8</accession>
<dbReference type="SUPFAM" id="SSF55120">
    <property type="entry name" value="Pseudouridine synthase"/>
    <property type="match status" value="1"/>
</dbReference>
<dbReference type="InterPro" id="IPR014780">
    <property type="entry name" value="tRNA_psdUridine_synth_TruB"/>
</dbReference>
<evidence type="ECO:0000256" key="1">
    <source>
        <dbReference type="ARBA" id="ARBA00008999"/>
    </source>
</evidence>